<evidence type="ECO:0000256" key="1">
    <source>
        <dbReference type="ARBA" id="ARBA00022741"/>
    </source>
</evidence>
<gene>
    <name evidence="8" type="ORF">H9701_05225</name>
</gene>
<dbReference type="SMART" id="SM00382">
    <property type="entry name" value="AAA"/>
    <property type="match status" value="1"/>
</dbReference>
<dbReference type="Pfam" id="PF25601">
    <property type="entry name" value="AAA_lid_14"/>
    <property type="match status" value="1"/>
</dbReference>
<dbReference type="GO" id="GO:0005524">
    <property type="term" value="F:ATP binding"/>
    <property type="evidence" value="ECO:0007669"/>
    <property type="project" value="UniProtKB-KW"/>
</dbReference>
<evidence type="ECO:0000256" key="2">
    <source>
        <dbReference type="ARBA" id="ARBA00022840"/>
    </source>
</evidence>
<dbReference type="Gene3D" id="1.10.8.60">
    <property type="match status" value="1"/>
</dbReference>
<evidence type="ECO:0000313" key="9">
    <source>
        <dbReference type="Proteomes" id="UP000823882"/>
    </source>
</evidence>
<dbReference type="InterPro" id="IPR027417">
    <property type="entry name" value="P-loop_NTPase"/>
</dbReference>
<feature type="domain" description="PAS" evidence="7">
    <location>
        <begin position="6"/>
        <end position="58"/>
    </location>
</feature>
<feature type="domain" description="Sigma-54 factor interaction" evidence="6">
    <location>
        <begin position="147"/>
        <end position="376"/>
    </location>
</feature>
<evidence type="ECO:0000259" key="6">
    <source>
        <dbReference type="PROSITE" id="PS50045"/>
    </source>
</evidence>
<sequence>MDKNTEASLYLTVLDSLDDAVCVYNEHGDFVYVNSAVVKIRGISRQEYLTMNVHDLYESKYINICVFDRIMESKREFSALQQYRLSNRTLKPRLVTGFPIFDANGHVKYVVTVLRDILHYQELYQRALHENRVIERKSGQEERVADPIAESPKMKALLGIARNIAGLDSSVVLSGESGTGKEVLAHYIHNQSPRHRKPMVEVNCAALPETLLDAELFGYEKGSFTGALNTGKVGLIESANGSTLFLDEINSLPLGLQGKLLKAIEEKRVKPLGSVKDRPVDFRLIVATNVSLEQMVREGQFRADLFYRLNVVPMRIPPLREHKEDIIPLCMYFLEYFSYKYGRSKRLSHQVIATLTQYDWPGNVRELRNAIERLIVMTPPNVIHIRNMPAEILGEHFHPEPDTPQPKRELTRESILEALELNGGHRERTAQYLGISRRTLQYKLKEMGLTKP</sequence>
<evidence type="ECO:0000256" key="5">
    <source>
        <dbReference type="ARBA" id="ARBA00023163"/>
    </source>
</evidence>
<dbReference type="InterPro" id="IPR002078">
    <property type="entry name" value="Sigma_54_int"/>
</dbReference>
<organism evidence="8 9">
    <name type="scientific">Candidatus Intestinimonas pullistercoris</name>
    <dbReference type="NCBI Taxonomy" id="2838623"/>
    <lineage>
        <taxon>Bacteria</taxon>
        <taxon>Bacillati</taxon>
        <taxon>Bacillota</taxon>
        <taxon>Clostridia</taxon>
        <taxon>Eubacteriales</taxon>
        <taxon>Intestinimonas</taxon>
    </lineage>
</organism>
<reference evidence="8" key="2">
    <citation type="submission" date="2021-04" db="EMBL/GenBank/DDBJ databases">
        <authorList>
            <person name="Gilroy R."/>
        </authorList>
    </citation>
    <scope>NUCLEOTIDE SEQUENCE</scope>
    <source>
        <strain evidence="8">CHK186-1790</strain>
    </source>
</reference>
<dbReference type="Gene3D" id="3.40.50.300">
    <property type="entry name" value="P-loop containing nucleotide triphosphate hydrolases"/>
    <property type="match status" value="1"/>
</dbReference>
<dbReference type="PRINTS" id="PR01590">
    <property type="entry name" value="HTHFIS"/>
</dbReference>
<keyword evidence="2" id="KW-0067">ATP-binding</keyword>
<accession>A0A9D2P1Y2</accession>
<dbReference type="SMART" id="SM00091">
    <property type="entry name" value="PAS"/>
    <property type="match status" value="1"/>
</dbReference>
<dbReference type="FunFam" id="3.40.50.300:FF:000006">
    <property type="entry name" value="DNA-binding transcriptional regulator NtrC"/>
    <property type="match status" value="1"/>
</dbReference>
<dbReference type="NCBIfam" id="TIGR00229">
    <property type="entry name" value="sensory_box"/>
    <property type="match status" value="1"/>
</dbReference>
<dbReference type="CDD" id="cd00009">
    <property type="entry name" value="AAA"/>
    <property type="match status" value="1"/>
</dbReference>
<dbReference type="PROSITE" id="PS50045">
    <property type="entry name" value="SIGMA54_INTERACT_4"/>
    <property type="match status" value="1"/>
</dbReference>
<dbReference type="Gene3D" id="1.10.10.60">
    <property type="entry name" value="Homeodomain-like"/>
    <property type="match status" value="1"/>
</dbReference>
<dbReference type="PROSITE" id="PS00675">
    <property type="entry name" value="SIGMA54_INTERACT_1"/>
    <property type="match status" value="1"/>
</dbReference>
<dbReference type="InterPro" id="IPR025662">
    <property type="entry name" value="Sigma_54_int_dom_ATP-bd_1"/>
</dbReference>
<keyword evidence="5" id="KW-0804">Transcription</keyword>
<dbReference type="Gene3D" id="3.30.450.20">
    <property type="entry name" value="PAS domain"/>
    <property type="match status" value="1"/>
</dbReference>
<name>A0A9D2P1Y2_9FIRM</name>
<dbReference type="SUPFAM" id="SSF46689">
    <property type="entry name" value="Homeodomain-like"/>
    <property type="match status" value="1"/>
</dbReference>
<dbReference type="Proteomes" id="UP000823882">
    <property type="component" value="Unassembled WGS sequence"/>
</dbReference>
<dbReference type="GO" id="GO:0006355">
    <property type="term" value="P:regulation of DNA-templated transcription"/>
    <property type="evidence" value="ECO:0007669"/>
    <property type="project" value="InterPro"/>
</dbReference>
<protein>
    <submittedName>
        <fullName evidence="8">Sigma 54-interacting transcriptional regulator</fullName>
    </submittedName>
</protein>
<dbReference type="SUPFAM" id="SSF52540">
    <property type="entry name" value="P-loop containing nucleoside triphosphate hydrolases"/>
    <property type="match status" value="1"/>
</dbReference>
<evidence type="ECO:0000256" key="4">
    <source>
        <dbReference type="ARBA" id="ARBA00023125"/>
    </source>
</evidence>
<proteinExistence type="predicted"/>
<dbReference type="GO" id="GO:0043565">
    <property type="term" value="F:sequence-specific DNA binding"/>
    <property type="evidence" value="ECO:0007669"/>
    <property type="project" value="InterPro"/>
</dbReference>
<dbReference type="InterPro" id="IPR009057">
    <property type="entry name" value="Homeodomain-like_sf"/>
</dbReference>
<dbReference type="Pfam" id="PF13426">
    <property type="entry name" value="PAS_9"/>
    <property type="match status" value="1"/>
</dbReference>
<dbReference type="Pfam" id="PF00158">
    <property type="entry name" value="Sigma54_activat"/>
    <property type="match status" value="1"/>
</dbReference>
<dbReference type="EMBL" id="DWWJ01000094">
    <property type="protein sequence ID" value="HJC40938.1"/>
    <property type="molecule type" value="Genomic_DNA"/>
</dbReference>
<dbReference type="InterPro" id="IPR025944">
    <property type="entry name" value="Sigma_54_int_dom_CS"/>
</dbReference>
<dbReference type="CDD" id="cd00130">
    <property type="entry name" value="PAS"/>
    <property type="match status" value="1"/>
</dbReference>
<dbReference type="PROSITE" id="PS50112">
    <property type="entry name" value="PAS"/>
    <property type="match status" value="1"/>
</dbReference>
<reference evidence="8" key="1">
    <citation type="journal article" date="2021" name="PeerJ">
        <title>Extensive microbial diversity within the chicken gut microbiome revealed by metagenomics and culture.</title>
        <authorList>
            <person name="Gilroy R."/>
            <person name="Ravi A."/>
            <person name="Getino M."/>
            <person name="Pursley I."/>
            <person name="Horton D.L."/>
            <person name="Alikhan N.F."/>
            <person name="Baker D."/>
            <person name="Gharbi K."/>
            <person name="Hall N."/>
            <person name="Watson M."/>
            <person name="Adriaenssens E.M."/>
            <person name="Foster-Nyarko E."/>
            <person name="Jarju S."/>
            <person name="Secka A."/>
            <person name="Antonio M."/>
            <person name="Oren A."/>
            <person name="Chaudhuri R.R."/>
            <person name="La Ragione R."/>
            <person name="Hildebrand F."/>
            <person name="Pallen M.J."/>
        </authorList>
    </citation>
    <scope>NUCLEOTIDE SEQUENCE</scope>
    <source>
        <strain evidence="8">CHK186-1790</strain>
    </source>
</reference>
<evidence type="ECO:0000313" key="8">
    <source>
        <dbReference type="EMBL" id="HJC40938.1"/>
    </source>
</evidence>
<dbReference type="InterPro" id="IPR002197">
    <property type="entry name" value="HTH_Fis"/>
</dbReference>
<dbReference type="InterPro" id="IPR058031">
    <property type="entry name" value="AAA_lid_NorR"/>
</dbReference>
<dbReference type="PANTHER" id="PTHR32071">
    <property type="entry name" value="TRANSCRIPTIONAL REGULATORY PROTEIN"/>
    <property type="match status" value="1"/>
</dbReference>
<dbReference type="PROSITE" id="PS00688">
    <property type="entry name" value="SIGMA54_INTERACT_3"/>
    <property type="match status" value="1"/>
</dbReference>
<keyword evidence="3" id="KW-0805">Transcription regulation</keyword>
<dbReference type="SUPFAM" id="SSF55785">
    <property type="entry name" value="PYP-like sensor domain (PAS domain)"/>
    <property type="match status" value="1"/>
</dbReference>
<evidence type="ECO:0000256" key="3">
    <source>
        <dbReference type="ARBA" id="ARBA00023015"/>
    </source>
</evidence>
<dbReference type="PANTHER" id="PTHR32071:SF21">
    <property type="entry name" value="TRANSCRIPTIONAL REGULATORY PROTEIN FLGR"/>
    <property type="match status" value="1"/>
</dbReference>
<dbReference type="InterPro" id="IPR035965">
    <property type="entry name" value="PAS-like_dom_sf"/>
</dbReference>
<keyword evidence="1" id="KW-0547">Nucleotide-binding</keyword>
<evidence type="ECO:0000259" key="7">
    <source>
        <dbReference type="PROSITE" id="PS50112"/>
    </source>
</evidence>
<dbReference type="Pfam" id="PF02954">
    <property type="entry name" value="HTH_8"/>
    <property type="match status" value="1"/>
</dbReference>
<dbReference type="AlphaFoldDB" id="A0A9D2P1Y2"/>
<dbReference type="InterPro" id="IPR003593">
    <property type="entry name" value="AAA+_ATPase"/>
</dbReference>
<comment type="caution">
    <text evidence="8">The sequence shown here is derived from an EMBL/GenBank/DDBJ whole genome shotgun (WGS) entry which is preliminary data.</text>
</comment>
<dbReference type="InterPro" id="IPR000014">
    <property type="entry name" value="PAS"/>
</dbReference>
<keyword evidence="4" id="KW-0238">DNA-binding</keyword>